<evidence type="ECO:0000259" key="9">
    <source>
        <dbReference type="Pfam" id="PF13231"/>
    </source>
</evidence>
<protein>
    <recommendedName>
        <fullName evidence="9">Glycosyltransferase RgtA/B/C/D-like domain-containing protein</fullName>
    </recommendedName>
</protein>
<evidence type="ECO:0000256" key="5">
    <source>
        <dbReference type="ARBA" id="ARBA00022692"/>
    </source>
</evidence>
<feature type="transmembrane region" description="Helical" evidence="8">
    <location>
        <begin position="359"/>
        <end position="376"/>
    </location>
</feature>
<evidence type="ECO:0000256" key="3">
    <source>
        <dbReference type="ARBA" id="ARBA00022676"/>
    </source>
</evidence>
<dbReference type="GO" id="GO:0016763">
    <property type="term" value="F:pentosyltransferase activity"/>
    <property type="evidence" value="ECO:0007669"/>
    <property type="project" value="TreeGrafter"/>
</dbReference>
<proteinExistence type="predicted"/>
<dbReference type="PANTHER" id="PTHR33908">
    <property type="entry name" value="MANNOSYLTRANSFERASE YKCB-RELATED"/>
    <property type="match status" value="1"/>
</dbReference>
<dbReference type="Proteomes" id="UP000597444">
    <property type="component" value="Unassembled WGS sequence"/>
</dbReference>
<evidence type="ECO:0000256" key="2">
    <source>
        <dbReference type="ARBA" id="ARBA00022475"/>
    </source>
</evidence>
<feature type="transmembrane region" description="Helical" evidence="8">
    <location>
        <begin position="21"/>
        <end position="46"/>
    </location>
</feature>
<dbReference type="AlphaFoldDB" id="A0A8J3N1G6"/>
<evidence type="ECO:0000313" key="10">
    <source>
        <dbReference type="EMBL" id="GHO94027.1"/>
    </source>
</evidence>
<organism evidence="10 11">
    <name type="scientific">Reticulibacter mediterranei</name>
    <dbReference type="NCBI Taxonomy" id="2778369"/>
    <lineage>
        <taxon>Bacteria</taxon>
        <taxon>Bacillati</taxon>
        <taxon>Chloroflexota</taxon>
        <taxon>Ktedonobacteria</taxon>
        <taxon>Ktedonobacterales</taxon>
        <taxon>Reticulibacteraceae</taxon>
        <taxon>Reticulibacter</taxon>
    </lineage>
</organism>
<keyword evidence="7 8" id="KW-0472">Membrane</keyword>
<feature type="transmembrane region" description="Helical" evidence="8">
    <location>
        <begin position="302"/>
        <end position="320"/>
    </location>
</feature>
<feature type="transmembrane region" description="Helical" evidence="8">
    <location>
        <begin position="130"/>
        <end position="150"/>
    </location>
</feature>
<feature type="transmembrane region" description="Helical" evidence="8">
    <location>
        <begin position="78"/>
        <end position="100"/>
    </location>
</feature>
<dbReference type="EMBL" id="BNJK01000001">
    <property type="protein sequence ID" value="GHO94027.1"/>
    <property type="molecule type" value="Genomic_DNA"/>
</dbReference>
<accession>A0A8J3N1G6</accession>
<dbReference type="RefSeq" id="WP_220204788.1">
    <property type="nucleotide sequence ID" value="NZ_BNJK01000001.1"/>
</dbReference>
<keyword evidence="2" id="KW-1003">Cell membrane</keyword>
<keyword evidence="4" id="KW-0808">Transferase</keyword>
<keyword evidence="3" id="KW-0328">Glycosyltransferase</keyword>
<feature type="transmembrane region" description="Helical" evidence="8">
    <location>
        <begin position="332"/>
        <end position="352"/>
    </location>
</feature>
<dbReference type="PANTHER" id="PTHR33908:SF11">
    <property type="entry name" value="MEMBRANE PROTEIN"/>
    <property type="match status" value="1"/>
</dbReference>
<evidence type="ECO:0000256" key="7">
    <source>
        <dbReference type="ARBA" id="ARBA00023136"/>
    </source>
</evidence>
<evidence type="ECO:0000256" key="6">
    <source>
        <dbReference type="ARBA" id="ARBA00022989"/>
    </source>
</evidence>
<feature type="transmembrane region" description="Helical" evidence="8">
    <location>
        <begin position="157"/>
        <end position="175"/>
    </location>
</feature>
<dbReference type="GO" id="GO:0005886">
    <property type="term" value="C:plasma membrane"/>
    <property type="evidence" value="ECO:0007669"/>
    <property type="project" value="UniProtKB-SubCell"/>
</dbReference>
<keyword evidence="11" id="KW-1185">Reference proteome</keyword>
<gene>
    <name evidence="10" type="ORF">KSF_040750</name>
</gene>
<feature type="transmembrane region" description="Helical" evidence="8">
    <location>
        <begin position="195"/>
        <end position="216"/>
    </location>
</feature>
<dbReference type="InterPro" id="IPR038731">
    <property type="entry name" value="RgtA/B/C-like"/>
</dbReference>
<feature type="transmembrane region" description="Helical" evidence="8">
    <location>
        <begin position="107"/>
        <end position="124"/>
    </location>
</feature>
<evidence type="ECO:0000256" key="4">
    <source>
        <dbReference type="ARBA" id="ARBA00022679"/>
    </source>
</evidence>
<dbReference type="Pfam" id="PF13231">
    <property type="entry name" value="PMT_2"/>
    <property type="match status" value="1"/>
</dbReference>
<feature type="transmembrane region" description="Helical" evidence="8">
    <location>
        <begin position="228"/>
        <end position="248"/>
    </location>
</feature>
<evidence type="ECO:0000256" key="8">
    <source>
        <dbReference type="SAM" id="Phobius"/>
    </source>
</evidence>
<name>A0A8J3N1G6_9CHLR</name>
<keyword evidence="5 8" id="KW-0812">Transmembrane</keyword>
<dbReference type="InterPro" id="IPR050297">
    <property type="entry name" value="LipidA_mod_glycosyltrf_83"/>
</dbReference>
<evidence type="ECO:0000313" key="11">
    <source>
        <dbReference type="Proteomes" id="UP000597444"/>
    </source>
</evidence>
<dbReference type="GO" id="GO:0009103">
    <property type="term" value="P:lipopolysaccharide biosynthetic process"/>
    <property type="evidence" value="ECO:0007669"/>
    <property type="project" value="UniProtKB-ARBA"/>
</dbReference>
<comment type="subcellular location">
    <subcellularLocation>
        <location evidence="1">Cell membrane</location>
        <topology evidence="1">Multi-pass membrane protein</topology>
    </subcellularLocation>
</comment>
<reference evidence="10" key="1">
    <citation type="submission" date="2020-10" db="EMBL/GenBank/DDBJ databases">
        <title>Taxonomic study of unclassified bacteria belonging to the class Ktedonobacteria.</title>
        <authorList>
            <person name="Yabe S."/>
            <person name="Wang C.M."/>
            <person name="Zheng Y."/>
            <person name="Sakai Y."/>
            <person name="Cavaletti L."/>
            <person name="Monciardini P."/>
            <person name="Donadio S."/>
        </authorList>
    </citation>
    <scope>NUCLEOTIDE SEQUENCE</scope>
    <source>
        <strain evidence="10">ID150040</strain>
    </source>
</reference>
<keyword evidence="6 8" id="KW-1133">Transmembrane helix</keyword>
<sequence length="510" mass="57494">MQIPSKPPLVATKKITLKRSLINVTLSRWSLPLILAFQAMLAWTLLQNTAFQDEGLYIYAGRQILQNWFWHQPLYDRYSYYFSGYPYVYPIIAGAIDMWGGLEVTRLFSLFCMLIVTSCGYYVTNRLFNQKSAVFAALFFVCQGPVLFLSRLATYDPLCLCLLALGTALAVRVSLVRRPWLALCLGPILVLAFGAKYAALLFIPCVLATLVLSTLLKGGWIAMLVRTGMALFSLAVAGTLASLGVIHFDPNMLHALAATTTNRLVIQAYSRAGLLEHVVQMAGLAYAIGLVALVFARKKQALIVLLFLGASLLVPAYHIYKAELISLDKHLGFSMFFMMPAAGYALASLSGFRRVTSPGRYWLSGVAICLVLFMIGTREALDMYAIWPPTDQLAYVFNTQVRPGGGHYLAEQFESSRYNLRNDTYTWQWTGLDFFEYKDKQGRYYAGNDAYVKAVDDGYFDLIQLNYGYNLQTSLLIAKAIGQSKKYDLIEKIPYRDYYGTGFYWIWRKR</sequence>
<feature type="domain" description="Glycosyltransferase RgtA/B/C/D-like" evidence="9">
    <location>
        <begin position="104"/>
        <end position="233"/>
    </location>
</feature>
<comment type="caution">
    <text evidence="10">The sequence shown here is derived from an EMBL/GenBank/DDBJ whole genome shotgun (WGS) entry which is preliminary data.</text>
</comment>
<evidence type="ECO:0000256" key="1">
    <source>
        <dbReference type="ARBA" id="ARBA00004651"/>
    </source>
</evidence>
<feature type="transmembrane region" description="Helical" evidence="8">
    <location>
        <begin position="278"/>
        <end position="295"/>
    </location>
</feature>